<feature type="domain" description="Retrovirus-related Pol polyprotein from transposon TNT 1-94-like beta-barrel" evidence="2">
    <location>
        <begin position="95"/>
        <end position="178"/>
    </location>
</feature>
<protein>
    <recommendedName>
        <fullName evidence="2">Retrovirus-related Pol polyprotein from transposon TNT 1-94-like beta-barrel domain-containing protein</fullName>
    </recommendedName>
</protein>
<organism evidence="3 4">
    <name type="scientific">Phytophthora rubi</name>
    <dbReference type="NCBI Taxonomy" id="129364"/>
    <lineage>
        <taxon>Eukaryota</taxon>
        <taxon>Sar</taxon>
        <taxon>Stramenopiles</taxon>
        <taxon>Oomycota</taxon>
        <taxon>Peronosporomycetes</taxon>
        <taxon>Peronosporales</taxon>
        <taxon>Peronosporaceae</taxon>
        <taxon>Phytophthora</taxon>
    </lineage>
</organism>
<dbReference type="AlphaFoldDB" id="A0A6A3IBV0"/>
<feature type="region of interest" description="Disordered" evidence="1">
    <location>
        <begin position="1"/>
        <end position="47"/>
    </location>
</feature>
<reference evidence="3 4" key="1">
    <citation type="submission" date="2018-09" db="EMBL/GenBank/DDBJ databases">
        <title>Genomic investigation of the strawberry pathogen Phytophthora fragariae indicates pathogenicity is determined by transcriptional variation in three key races.</title>
        <authorList>
            <person name="Adams T.M."/>
            <person name="Armitage A.D."/>
            <person name="Sobczyk M.K."/>
            <person name="Bates H.J."/>
            <person name="Dunwell J.M."/>
            <person name="Nellist C.F."/>
            <person name="Harrison R.J."/>
        </authorList>
    </citation>
    <scope>NUCLEOTIDE SEQUENCE [LARGE SCALE GENOMIC DNA]</scope>
    <source>
        <strain evidence="3 4">SCRP249</strain>
    </source>
</reference>
<dbReference type="Proteomes" id="UP000429607">
    <property type="component" value="Unassembled WGS sequence"/>
</dbReference>
<dbReference type="Pfam" id="PF22936">
    <property type="entry name" value="Pol_BBD"/>
    <property type="match status" value="1"/>
</dbReference>
<dbReference type="EMBL" id="QXFV01003123">
    <property type="protein sequence ID" value="KAE8979750.1"/>
    <property type="molecule type" value="Genomic_DNA"/>
</dbReference>
<dbReference type="InterPro" id="IPR054722">
    <property type="entry name" value="PolX-like_BBD"/>
</dbReference>
<comment type="caution">
    <text evidence="3">The sequence shown here is derived from an EMBL/GenBank/DDBJ whole genome shotgun (WGS) entry which is preliminary data.</text>
</comment>
<evidence type="ECO:0000259" key="2">
    <source>
        <dbReference type="Pfam" id="PF22936"/>
    </source>
</evidence>
<evidence type="ECO:0000313" key="3">
    <source>
        <dbReference type="EMBL" id="KAE8979750.1"/>
    </source>
</evidence>
<sequence>MGHTRKDCWYYKSKQNKAQGKKSKPDGKEKKNNNGGRDASEQGKKSATGEMGYMRFIAEADANQSSSSSSSKSEEDTSFLGMAIKFDRRGPIGDWMLDSGASIHVCVEKERFTSFKKSSTSFQSWDGGITQGKLCGSVMINAIDAVKQNKLTLVLNKVEYSPSGPVNLLSLGRMLNEGWEISTSSPNVLPKKTYLIRNGEPLEFIFHGTHFWLNTGNFGESGPVVMASVNADASSLLM</sequence>
<accession>A0A6A3IBV0</accession>
<gene>
    <name evidence="3" type="ORF">PR001_g24463</name>
</gene>
<evidence type="ECO:0000256" key="1">
    <source>
        <dbReference type="SAM" id="MobiDB-lite"/>
    </source>
</evidence>
<feature type="compositionally biased region" description="Basic and acidic residues" evidence="1">
    <location>
        <begin position="23"/>
        <end position="44"/>
    </location>
</feature>
<evidence type="ECO:0000313" key="4">
    <source>
        <dbReference type="Proteomes" id="UP000429607"/>
    </source>
</evidence>
<name>A0A6A3IBV0_9STRA</name>
<proteinExistence type="predicted"/>